<keyword evidence="11" id="KW-1185">Reference proteome</keyword>
<evidence type="ECO:0000256" key="8">
    <source>
        <dbReference type="SAM" id="Phobius"/>
    </source>
</evidence>
<feature type="transmembrane region" description="Helical" evidence="8">
    <location>
        <begin position="242"/>
        <end position="259"/>
    </location>
</feature>
<dbReference type="EMBL" id="JAVREP010000009">
    <property type="protein sequence ID" value="MDT0329871.1"/>
    <property type="molecule type" value="Genomic_DNA"/>
</dbReference>
<feature type="transmembrane region" description="Helical" evidence="8">
    <location>
        <begin position="279"/>
        <end position="300"/>
    </location>
</feature>
<feature type="region of interest" description="Disordered" evidence="7">
    <location>
        <begin position="1"/>
        <end position="21"/>
    </location>
</feature>
<gene>
    <name evidence="10" type="ORF">RM479_15775</name>
</gene>
<keyword evidence="2" id="KW-0813">Transport</keyword>
<comment type="subcellular location">
    <subcellularLocation>
        <location evidence="1">Cell membrane</location>
        <topology evidence="1">Multi-pass membrane protein</topology>
    </subcellularLocation>
</comment>
<dbReference type="SUPFAM" id="SSF103473">
    <property type="entry name" value="MFS general substrate transporter"/>
    <property type="match status" value="1"/>
</dbReference>
<protein>
    <submittedName>
        <fullName evidence="10">MFS transporter</fullName>
    </submittedName>
</protein>
<evidence type="ECO:0000256" key="5">
    <source>
        <dbReference type="ARBA" id="ARBA00022989"/>
    </source>
</evidence>
<dbReference type="InterPro" id="IPR011701">
    <property type="entry name" value="MFS"/>
</dbReference>
<feature type="transmembrane region" description="Helical" evidence="8">
    <location>
        <begin position="155"/>
        <end position="174"/>
    </location>
</feature>
<dbReference type="InterPro" id="IPR020846">
    <property type="entry name" value="MFS_dom"/>
</dbReference>
<feature type="transmembrane region" description="Helical" evidence="8">
    <location>
        <begin position="123"/>
        <end position="143"/>
    </location>
</feature>
<keyword evidence="3" id="KW-1003">Cell membrane</keyword>
<feature type="transmembrane region" description="Helical" evidence="8">
    <location>
        <begin position="26"/>
        <end position="48"/>
    </location>
</feature>
<feature type="transmembrane region" description="Helical" evidence="8">
    <location>
        <begin position="346"/>
        <end position="369"/>
    </location>
</feature>
<dbReference type="Gene3D" id="1.20.1250.20">
    <property type="entry name" value="MFS general substrate transporter like domains"/>
    <property type="match status" value="1"/>
</dbReference>
<feature type="transmembrane region" description="Helical" evidence="8">
    <location>
        <begin position="458"/>
        <end position="478"/>
    </location>
</feature>
<dbReference type="InterPro" id="IPR036259">
    <property type="entry name" value="MFS_trans_sf"/>
</dbReference>
<proteinExistence type="predicted"/>
<evidence type="ECO:0000256" key="7">
    <source>
        <dbReference type="SAM" id="MobiDB-lite"/>
    </source>
</evidence>
<feature type="transmembrane region" description="Helical" evidence="8">
    <location>
        <begin position="180"/>
        <end position="203"/>
    </location>
</feature>
<keyword evidence="6 8" id="KW-0472">Membrane</keyword>
<evidence type="ECO:0000256" key="1">
    <source>
        <dbReference type="ARBA" id="ARBA00004651"/>
    </source>
</evidence>
<dbReference type="PANTHER" id="PTHR42718:SF46">
    <property type="entry name" value="BLR6921 PROTEIN"/>
    <property type="match status" value="1"/>
</dbReference>
<dbReference type="Pfam" id="PF07690">
    <property type="entry name" value="MFS_1"/>
    <property type="match status" value="1"/>
</dbReference>
<feature type="transmembrane region" description="Helical" evidence="8">
    <location>
        <begin position="375"/>
        <end position="396"/>
    </location>
</feature>
<comment type="caution">
    <text evidence="10">The sequence shown here is derived from an EMBL/GenBank/DDBJ whole genome shotgun (WGS) entry which is preliminary data.</text>
</comment>
<keyword evidence="4 8" id="KW-0812">Transmembrane</keyword>
<dbReference type="Gene3D" id="1.20.1720.10">
    <property type="entry name" value="Multidrug resistance protein D"/>
    <property type="match status" value="1"/>
</dbReference>
<dbReference type="Proteomes" id="UP001183390">
    <property type="component" value="Unassembled WGS sequence"/>
</dbReference>
<dbReference type="PROSITE" id="PS50850">
    <property type="entry name" value="MFS"/>
    <property type="match status" value="1"/>
</dbReference>
<dbReference type="CDD" id="cd17321">
    <property type="entry name" value="MFS_MMR_MDR_like"/>
    <property type="match status" value="1"/>
</dbReference>
<dbReference type="PANTHER" id="PTHR42718">
    <property type="entry name" value="MAJOR FACILITATOR SUPERFAMILY MULTIDRUG TRANSPORTER MFSC"/>
    <property type="match status" value="1"/>
</dbReference>
<evidence type="ECO:0000259" key="9">
    <source>
        <dbReference type="PROSITE" id="PS50850"/>
    </source>
</evidence>
<reference evidence="11" key="1">
    <citation type="submission" date="2023-07" db="EMBL/GenBank/DDBJ databases">
        <title>30 novel species of actinomycetes from the DSMZ collection.</title>
        <authorList>
            <person name="Nouioui I."/>
        </authorList>
    </citation>
    <scope>NUCLEOTIDE SEQUENCE [LARGE SCALE GENOMIC DNA]</scope>
    <source>
        <strain evidence="11">DSM 44743</strain>
    </source>
</reference>
<evidence type="ECO:0000256" key="3">
    <source>
        <dbReference type="ARBA" id="ARBA00022475"/>
    </source>
</evidence>
<feature type="transmembrane region" description="Helical" evidence="8">
    <location>
        <begin position="215"/>
        <end position="236"/>
    </location>
</feature>
<accession>A0ABU2MD66</accession>
<dbReference type="RefSeq" id="WP_311512475.1">
    <property type="nucleotide sequence ID" value="NZ_JAVREP010000009.1"/>
</dbReference>
<feature type="domain" description="Major facilitator superfamily (MFS) profile" evidence="9">
    <location>
        <begin position="26"/>
        <end position="480"/>
    </location>
</feature>
<evidence type="ECO:0000256" key="2">
    <source>
        <dbReference type="ARBA" id="ARBA00022448"/>
    </source>
</evidence>
<name>A0ABU2MD66_9ACTN</name>
<feature type="transmembrane region" description="Helical" evidence="8">
    <location>
        <begin position="60"/>
        <end position="80"/>
    </location>
</feature>
<evidence type="ECO:0000256" key="6">
    <source>
        <dbReference type="ARBA" id="ARBA00023136"/>
    </source>
</evidence>
<evidence type="ECO:0000313" key="11">
    <source>
        <dbReference type="Proteomes" id="UP001183390"/>
    </source>
</evidence>
<keyword evidence="5 8" id="KW-1133">Transmembrane helix</keyword>
<organism evidence="10 11">
    <name type="scientific">Nocardiopsis lambiniae</name>
    <dbReference type="NCBI Taxonomy" id="3075539"/>
    <lineage>
        <taxon>Bacteria</taxon>
        <taxon>Bacillati</taxon>
        <taxon>Actinomycetota</taxon>
        <taxon>Actinomycetes</taxon>
        <taxon>Streptosporangiales</taxon>
        <taxon>Nocardiopsidaceae</taxon>
        <taxon>Nocardiopsis</taxon>
    </lineage>
</organism>
<evidence type="ECO:0000256" key="4">
    <source>
        <dbReference type="ARBA" id="ARBA00022692"/>
    </source>
</evidence>
<feature type="transmembrane region" description="Helical" evidence="8">
    <location>
        <begin position="92"/>
        <end position="111"/>
    </location>
</feature>
<sequence>MTEKTHPEVTTTSPPASPPTKAPWSALAIAGIAQMLIMLDSTIVNVALPSIGRDLQADAVSLQWTISGYVLTYGALLLFGGRLADTIGRRNAFLVGLVVFGVASLACGVAGNEATLVAARLGQGVGAAVLSASALSIIVATYGRFPSQLNTALTVWSGLGVIGATVGVILGGLIVESLSWRWAFLINIPILLGVLVAALALLAPMRGADGTKMRVPTALVATLGIGLLCFGFIQLQEGLGEPWPWFALVVSVVLITLLVRHQNRVADPLLPVFLLRDRAYAWAGFGLVLAATLMLGALYLASNHLQNAHAMTPLETGLALLPLCLGSLISAFAIPGLAGRIGMARIYLLGVLVQLASIAVIVIATASGIGDATVVIAALAVFGLGLPTMFVPLYTFGSAPIPETHAGVGSGLLNTFNEAGAGVGLAIVAPISTAVIAARVGTGDVAAEAAAAGTHAGFWVLAVVSLLTGVTAIALSRISRANA</sequence>
<feature type="transmembrane region" description="Helical" evidence="8">
    <location>
        <begin position="320"/>
        <end position="339"/>
    </location>
</feature>
<feature type="transmembrane region" description="Helical" evidence="8">
    <location>
        <begin position="416"/>
        <end position="438"/>
    </location>
</feature>
<evidence type="ECO:0000313" key="10">
    <source>
        <dbReference type="EMBL" id="MDT0329871.1"/>
    </source>
</evidence>